<keyword evidence="1" id="KW-0051">Antiviral defense</keyword>
<dbReference type="InterPro" id="IPR043519">
    <property type="entry name" value="NT_sf"/>
</dbReference>
<comment type="caution">
    <text evidence="2">The sequence shown here is derived from an EMBL/GenBank/DDBJ whole genome shotgun (WGS) entry which is preliminary data.</text>
</comment>
<evidence type="ECO:0000313" key="2">
    <source>
        <dbReference type="EMBL" id="KKW90908.1"/>
    </source>
</evidence>
<dbReference type="Gene3D" id="3.30.460.10">
    <property type="entry name" value="Beta Polymerase, domain 2"/>
    <property type="match status" value="1"/>
</dbReference>
<protein>
    <recommendedName>
        <fullName evidence="4">Nucleotidyltransferase</fullName>
    </recommendedName>
</protein>
<sequence>MPVPNTRFSELLQDIEPSTTTKTRASGGHTGIRDHLRTQAKFKDRYVTSFLSGSYARDSAIRPRSTSNGQERPDVDIIIVTNFSTDDHPDTVLKEVCKALEDGGDGYEVERINKRSVRVETWQAEMDIVPVASTWNGYMIPDRDTGTWKFTNPPVHTSWSSAQNTRFGGRFKPLVKLFKWWRRINPLTGRRPKGFVLEVLVGLHAPTGETHYGEAFAQLLENIYDAYGYHASIGQKPFIADPADGSNDILGKVSVAQWTEFIEKVRVYAGIARRAQDADDIEEATRQWRRVFGDRFKATATPAKASTYGGFAAAAPVAAGYTFPDAMAAPPAKPRGFA</sequence>
<reference evidence="2 3" key="1">
    <citation type="submission" date="2015-04" db="EMBL/GenBank/DDBJ databases">
        <title>Genome sequence of aromatic hydrocarbons-degrading Sphingobium chungbukense DJ77.</title>
        <authorList>
            <person name="Kim Y.-C."/>
            <person name="Chae J.-C."/>
        </authorList>
    </citation>
    <scope>NUCLEOTIDE SEQUENCE [LARGE SCALE GENOMIC DNA]</scope>
    <source>
        <strain evidence="2 3">DJ77</strain>
    </source>
</reference>
<dbReference type="AlphaFoldDB" id="A0A0M3ALT6"/>
<name>A0A0M3ALT6_9SPHN</name>
<keyword evidence="3" id="KW-1185">Reference proteome</keyword>
<dbReference type="CDD" id="cd05400">
    <property type="entry name" value="NT_2-5OAS_ClassI-CCAase"/>
    <property type="match status" value="1"/>
</dbReference>
<gene>
    <name evidence="2" type="ORF">YP76_14870</name>
</gene>
<evidence type="ECO:0008006" key="4">
    <source>
        <dbReference type="Google" id="ProtNLM"/>
    </source>
</evidence>
<dbReference type="SUPFAM" id="SSF81301">
    <property type="entry name" value="Nucleotidyltransferase"/>
    <property type="match status" value="1"/>
</dbReference>
<evidence type="ECO:0000313" key="3">
    <source>
        <dbReference type="Proteomes" id="UP000033874"/>
    </source>
</evidence>
<dbReference type="GO" id="GO:0016779">
    <property type="term" value="F:nucleotidyltransferase activity"/>
    <property type="evidence" value="ECO:0007669"/>
    <property type="project" value="InterPro"/>
</dbReference>
<accession>A0A0M3ALT6</accession>
<dbReference type="Pfam" id="PF18144">
    <property type="entry name" value="SMODS"/>
    <property type="match status" value="1"/>
</dbReference>
<proteinExistence type="predicted"/>
<organism evidence="2 3">
    <name type="scientific">Sphingobium chungbukense</name>
    <dbReference type="NCBI Taxonomy" id="56193"/>
    <lineage>
        <taxon>Bacteria</taxon>
        <taxon>Pseudomonadati</taxon>
        <taxon>Pseudomonadota</taxon>
        <taxon>Alphaproteobacteria</taxon>
        <taxon>Sphingomonadales</taxon>
        <taxon>Sphingomonadaceae</taxon>
        <taxon>Sphingobium</taxon>
    </lineage>
</organism>
<dbReference type="SUPFAM" id="SSF81631">
    <property type="entry name" value="PAP/OAS1 substrate-binding domain"/>
    <property type="match status" value="1"/>
</dbReference>
<dbReference type="EMBL" id="LBIC01000007">
    <property type="protein sequence ID" value="KKW90908.1"/>
    <property type="molecule type" value="Genomic_DNA"/>
</dbReference>
<evidence type="ECO:0000256" key="1">
    <source>
        <dbReference type="ARBA" id="ARBA00023118"/>
    </source>
</evidence>
<dbReference type="Proteomes" id="UP000033874">
    <property type="component" value="Unassembled WGS sequence"/>
</dbReference>
<dbReference type="STRING" id="56193.YP76_14870"/>
<dbReference type="PATRIC" id="fig|56193.3.peg.3110"/>
<dbReference type="InterPro" id="IPR006116">
    <property type="entry name" value="NT_2-5OAS_ClassI-CCAase"/>
</dbReference>
<dbReference type="RefSeq" id="WP_046764429.1">
    <property type="nucleotide sequence ID" value="NZ_LBIC01000007.1"/>
</dbReference>
<dbReference type="GO" id="GO:0051607">
    <property type="term" value="P:defense response to virus"/>
    <property type="evidence" value="ECO:0007669"/>
    <property type="project" value="UniProtKB-KW"/>
</dbReference>